<feature type="compositionally biased region" description="Basic and acidic residues" evidence="1">
    <location>
        <begin position="193"/>
        <end position="207"/>
    </location>
</feature>
<dbReference type="RefSeq" id="WP_229383871.1">
    <property type="nucleotide sequence ID" value="NZ_JAGTTN010000002.1"/>
</dbReference>
<evidence type="ECO:0000313" key="2">
    <source>
        <dbReference type="EMBL" id="MCC2031942.1"/>
    </source>
</evidence>
<feature type="compositionally biased region" description="Basic and acidic residues" evidence="1">
    <location>
        <begin position="126"/>
        <end position="136"/>
    </location>
</feature>
<gene>
    <name evidence="2" type="ORF">KEC57_07055</name>
</gene>
<name>A0A9X1LTK9_9MICO</name>
<evidence type="ECO:0000313" key="3">
    <source>
        <dbReference type="Proteomes" id="UP001139354"/>
    </source>
</evidence>
<organism evidence="2 3">
    <name type="scientific">Microbacterium allomyrinae</name>
    <dbReference type="NCBI Taxonomy" id="2830666"/>
    <lineage>
        <taxon>Bacteria</taxon>
        <taxon>Bacillati</taxon>
        <taxon>Actinomycetota</taxon>
        <taxon>Actinomycetes</taxon>
        <taxon>Micrococcales</taxon>
        <taxon>Microbacteriaceae</taxon>
        <taxon>Microbacterium</taxon>
    </lineage>
</organism>
<comment type="caution">
    <text evidence="2">The sequence shown here is derived from an EMBL/GenBank/DDBJ whole genome shotgun (WGS) entry which is preliminary data.</text>
</comment>
<feature type="compositionally biased region" description="Low complexity" evidence="1">
    <location>
        <begin position="182"/>
        <end position="192"/>
    </location>
</feature>
<reference evidence="2" key="1">
    <citation type="submission" date="2021-04" db="EMBL/GenBank/DDBJ databases">
        <title>Microbacterium tenobrionis sp. nov. and Microbacterium allomyrinae sp. nov., isolated from larvae of Tenobrio molitor and Allomyrina dichotoma, respectively.</title>
        <authorList>
            <person name="Lee S.D."/>
        </authorList>
    </citation>
    <scope>NUCLEOTIDE SEQUENCE</scope>
    <source>
        <strain evidence="2">BWT-G7</strain>
    </source>
</reference>
<proteinExistence type="predicted"/>
<protein>
    <submittedName>
        <fullName evidence="2">Uncharacterized protein</fullName>
    </submittedName>
</protein>
<evidence type="ECO:0000256" key="1">
    <source>
        <dbReference type="SAM" id="MobiDB-lite"/>
    </source>
</evidence>
<dbReference type="EMBL" id="JAGTTN010000002">
    <property type="protein sequence ID" value="MCC2031942.1"/>
    <property type="molecule type" value="Genomic_DNA"/>
</dbReference>
<keyword evidence="3" id="KW-1185">Reference proteome</keyword>
<accession>A0A9X1LTK9</accession>
<dbReference type="Proteomes" id="UP001139354">
    <property type="component" value="Unassembled WGS sequence"/>
</dbReference>
<feature type="region of interest" description="Disordered" evidence="1">
    <location>
        <begin position="126"/>
        <end position="217"/>
    </location>
</feature>
<dbReference type="AlphaFoldDB" id="A0A9X1LTK9"/>
<sequence length="231" mass="25062">MAQYKKPTRKAQKILAPGALSHSEFRWFVLHFPTLALKRAGVSRPSFVAVGMTLAQFGDYETGTRVNPSKKALHRLTGAHHETITKVLDVLKTNGAIEVVELHQGRNGGQPSEVFEFRRSPEVEKVLSKRDAEGWTERASATGEPGSATGEPGSATGEPGSATGEHNRNLSNVMNDKNRSVADAPSPASSDADSSKKNSLRADEIHLMMDTQEEDSSWLDTKDLDALLADL</sequence>